<gene>
    <name evidence="2" type="ORF">SAMN05216313_11965</name>
</gene>
<dbReference type="GO" id="GO:0015562">
    <property type="term" value="F:efflux transmembrane transporter activity"/>
    <property type="evidence" value="ECO:0007669"/>
    <property type="project" value="InterPro"/>
</dbReference>
<evidence type="ECO:0000256" key="1">
    <source>
        <dbReference type="SAM" id="Coils"/>
    </source>
</evidence>
<feature type="coiled-coil region" evidence="1">
    <location>
        <begin position="127"/>
        <end position="187"/>
    </location>
</feature>
<dbReference type="Gene3D" id="1.20.1600.10">
    <property type="entry name" value="Outer membrane efflux proteins (OEP)"/>
    <property type="match status" value="2"/>
</dbReference>
<reference evidence="3" key="1">
    <citation type="submission" date="2016-10" db="EMBL/GenBank/DDBJ databases">
        <authorList>
            <person name="Varghese N."/>
            <person name="Submissions S."/>
        </authorList>
    </citation>
    <scope>NUCLEOTIDE SEQUENCE [LARGE SCALE GENOMIC DNA]</scope>
    <source>
        <strain evidence="3">NLAE-zl-G277</strain>
    </source>
</reference>
<protein>
    <submittedName>
        <fullName evidence="2">Outer membrane efflux protein</fullName>
    </submittedName>
</protein>
<dbReference type="Proteomes" id="UP000198508">
    <property type="component" value="Unassembled WGS sequence"/>
</dbReference>
<accession>A0A1I0I5A5</accession>
<organism evidence="2 3">
    <name type="scientific">Enterocloster lavalensis</name>
    <dbReference type="NCBI Taxonomy" id="460384"/>
    <lineage>
        <taxon>Bacteria</taxon>
        <taxon>Bacillati</taxon>
        <taxon>Bacillota</taxon>
        <taxon>Clostridia</taxon>
        <taxon>Lachnospirales</taxon>
        <taxon>Lachnospiraceae</taxon>
        <taxon>Enterocloster</taxon>
    </lineage>
</organism>
<feature type="coiled-coil region" evidence="1">
    <location>
        <begin position="218"/>
        <end position="276"/>
    </location>
</feature>
<evidence type="ECO:0000313" key="3">
    <source>
        <dbReference type="Proteomes" id="UP000198508"/>
    </source>
</evidence>
<dbReference type="STRING" id="460384.SAMN05216313_11965"/>
<keyword evidence="1" id="KW-0175">Coiled coil</keyword>
<dbReference type="SUPFAM" id="SSF56954">
    <property type="entry name" value="Outer membrane efflux proteins (OEP)"/>
    <property type="match status" value="1"/>
</dbReference>
<name>A0A1I0I5A5_9FIRM</name>
<dbReference type="EMBL" id="FOIM01000019">
    <property type="protein sequence ID" value="SET91728.1"/>
    <property type="molecule type" value="Genomic_DNA"/>
</dbReference>
<keyword evidence="3" id="KW-1185">Reference proteome</keyword>
<dbReference type="RefSeq" id="WP_092366430.1">
    <property type="nucleotide sequence ID" value="NZ_DAINWJ010000031.1"/>
</dbReference>
<dbReference type="AlphaFoldDB" id="A0A1I0I5A5"/>
<proteinExistence type="predicted"/>
<evidence type="ECO:0000313" key="2">
    <source>
        <dbReference type="EMBL" id="SET91728.1"/>
    </source>
</evidence>
<sequence length="437" mass="48090">MDRRLAENERQLNQRCETMPGMPVSGGWRLDCEGREMQGGEALGRRSRKVLGRQGRQIPGRQGSALKKAAALVVAASLVLGGAVTSLAEEAGTAAGSQQIEYADLEQLIKGANPEVQAKRADLDHWVGEYEAARDEIMENRARLREDAREMKDDGDLEGSRHYLEQAKMLKESADQLDKQIRSLNSASNTMDIRQTEDTAILAAQDVMGTWHSLSLDRESAGAKLEAASYKKEKLERQLAEGMVTQADVDQAEKDRMEALGKAEALDGELEQMKRELCLLTGHTYDAAVEIGALPAADLERAGALDLEADKQTAWGNSYELRSQRHSGFSGTNKERHSRERSVEAAEQGMYTRLTSLYGQVQTAKTSCEAGRTALAGAEMDWKAISHKHELGMISQEEYLTAKVAYMEARAAAGRAEIEMLGALNRYDWAVKGLTLE</sequence>
<dbReference type="GeneID" id="93279433"/>